<reference evidence="2" key="1">
    <citation type="submission" date="2016-10" db="EMBL/GenBank/DDBJ databases">
        <authorList>
            <person name="Varghese N."/>
            <person name="Submissions S."/>
        </authorList>
    </citation>
    <scope>NUCLEOTIDE SEQUENCE [LARGE SCALE GENOMIC DNA]</scope>
    <source>
        <strain evidence="2">CGMCC 1.1761</strain>
    </source>
</reference>
<dbReference type="SUPFAM" id="SSF52540">
    <property type="entry name" value="P-loop containing nucleoside triphosphate hydrolases"/>
    <property type="match status" value="1"/>
</dbReference>
<keyword evidence="2" id="KW-1185">Reference proteome</keyword>
<organism evidence="1 2">
    <name type="scientific">Ancylobacter rudongensis</name>
    <dbReference type="NCBI Taxonomy" id="177413"/>
    <lineage>
        <taxon>Bacteria</taxon>
        <taxon>Pseudomonadati</taxon>
        <taxon>Pseudomonadota</taxon>
        <taxon>Alphaproteobacteria</taxon>
        <taxon>Hyphomicrobiales</taxon>
        <taxon>Xanthobacteraceae</taxon>
        <taxon>Ancylobacter</taxon>
    </lineage>
</organism>
<dbReference type="InterPro" id="IPR027417">
    <property type="entry name" value="P-loop_NTPase"/>
</dbReference>
<dbReference type="STRING" id="177413.SAMN05660859_0057"/>
<protein>
    <recommendedName>
        <fullName evidence="3">Dephospho-CoA kinase</fullName>
    </recommendedName>
</protein>
<gene>
    <name evidence="1" type="ORF">SAMN05660859_0057</name>
</gene>
<dbReference type="Gene3D" id="3.40.50.300">
    <property type="entry name" value="P-loop containing nucleotide triphosphate hydrolases"/>
    <property type="match status" value="1"/>
</dbReference>
<sequence length="182" mass="20361">MPFPPRLVALCGNPTSGKTEAARILAEFGYELVDDGRPLRQIAIEYLGLTRDQVYTQEGKLEFVELNGRRIQVREILGELGNAFEEKFGGDIIPLMSSRLLDPAKRYVFGSVRRKQGLFWRKQGARVLEIVNPLAGPSAFEFDSFDRSAVHSVIINNGLARHLPVEEARADLRAKLVRALAL</sequence>
<proteinExistence type="predicted"/>
<dbReference type="Proteomes" id="UP000198889">
    <property type="component" value="Unassembled WGS sequence"/>
</dbReference>
<accession>A0A1G4UPR9</accession>
<dbReference type="AlphaFoldDB" id="A0A1G4UPR9"/>
<dbReference type="EMBL" id="FMTP01000010">
    <property type="protein sequence ID" value="SCW95567.1"/>
    <property type="molecule type" value="Genomic_DNA"/>
</dbReference>
<name>A0A1G4UPR9_9HYPH</name>
<evidence type="ECO:0008006" key="3">
    <source>
        <dbReference type="Google" id="ProtNLM"/>
    </source>
</evidence>
<evidence type="ECO:0000313" key="1">
    <source>
        <dbReference type="EMBL" id="SCW95567.1"/>
    </source>
</evidence>
<evidence type="ECO:0000313" key="2">
    <source>
        <dbReference type="Proteomes" id="UP000198889"/>
    </source>
</evidence>
<dbReference type="RefSeq" id="WP_091444105.1">
    <property type="nucleotide sequence ID" value="NZ_FMTP01000010.1"/>
</dbReference>